<organism evidence="2">
    <name type="scientific">Actinoplanes campanulatus</name>
    <dbReference type="NCBI Taxonomy" id="113559"/>
    <lineage>
        <taxon>Bacteria</taxon>
        <taxon>Bacillati</taxon>
        <taxon>Actinomycetota</taxon>
        <taxon>Actinomycetes</taxon>
        <taxon>Micromonosporales</taxon>
        <taxon>Micromonosporaceae</taxon>
        <taxon>Actinoplanes</taxon>
    </lineage>
</organism>
<accession>A0ABQ3WX63</accession>
<proteinExistence type="predicted"/>
<name>A0ABQ3WX63_9ACTN</name>
<gene>
    <name evidence="2" type="ORF">Aca07nite_80790</name>
</gene>
<evidence type="ECO:0000313" key="2">
    <source>
        <dbReference type="EMBL" id="GID50804.1"/>
    </source>
</evidence>
<sequence length="100" mass="10778">MWVSRMSRPARAGLVRGRRTQGSGVQRRARRRRAGMRGVASGPTLETTGKRLTGTRMGGIGMRGVGGRARFQDDRGRAVAGARRIVTEERRGCGAGGLTR</sequence>
<feature type="region of interest" description="Disordered" evidence="1">
    <location>
        <begin position="1"/>
        <end position="68"/>
    </location>
</feature>
<feature type="compositionally biased region" description="Gly residues" evidence="1">
    <location>
        <begin position="56"/>
        <end position="67"/>
    </location>
</feature>
<dbReference type="EMBL" id="BOMF01000159">
    <property type="protein sequence ID" value="GID50804.1"/>
    <property type="molecule type" value="Genomic_DNA"/>
</dbReference>
<reference evidence="2" key="1">
    <citation type="submission" date="2021-01" db="EMBL/GenBank/DDBJ databases">
        <title>Whole genome shotgun sequence of Actinoplanes capillaceus NBRC 16408.</title>
        <authorList>
            <person name="Komaki H."/>
            <person name="Tamura T."/>
        </authorList>
    </citation>
    <scope>NUCLEOTIDE SEQUENCE [LARGE SCALE GENOMIC DNA]</scope>
    <source>
        <strain evidence="2">NBRC 16408</strain>
    </source>
</reference>
<protein>
    <submittedName>
        <fullName evidence="2">Uncharacterized protein</fullName>
    </submittedName>
</protein>
<evidence type="ECO:0000256" key="1">
    <source>
        <dbReference type="SAM" id="MobiDB-lite"/>
    </source>
</evidence>
<comment type="caution">
    <text evidence="2">The sequence shown here is derived from an EMBL/GenBank/DDBJ whole genome shotgun (WGS) entry which is preliminary data.</text>
</comment>